<dbReference type="SUPFAM" id="SSF51445">
    <property type="entry name" value="(Trans)glycosidases"/>
    <property type="match status" value="1"/>
</dbReference>
<dbReference type="GO" id="GO:0005980">
    <property type="term" value="P:glycogen catabolic process"/>
    <property type="evidence" value="ECO:0007669"/>
    <property type="project" value="InterPro"/>
</dbReference>
<name>A0A1U7LJN6_NEOID</name>
<evidence type="ECO:0000313" key="3">
    <source>
        <dbReference type="Proteomes" id="UP000186594"/>
    </source>
</evidence>
<organism evidence="2 3">
    <name type="scientific">Neolecta irregularis (strain DAH-3)</name>
    <dbReference type="NCBI Taxonomy" id="1198029"/>
    <lineage>
        <taxon>Eukaryota</taxon>
        <taxon>Fungi</taxon>
        <taxon>Dikarya</taxon>
        <taxon>Ascomycota</taxon>
        <taxon>Taphrinomycotina</taxon>
        <taxon>Neolectales</taxon>
        <taxon>Neolectaceae</taxon>
        <taxon>Neolecta</taxon>
    </lineage>
</organism>
<sequence>MVHFTPLQERGESNSPYSIYNQLSFSPDLFEEGTPREERVKKVKDLVTRMEHMGLLAMTDVVWNHTANNSDWLLDHPEAGYNLVNSPHLRAAYELDTALLSFGHDLNKLGLPTVLKDIEDLNKIMNGVKEHVLKPLKLWQFYVIDTEYNLKVALDTYNEKIQPLEGWNKSMSSKEAAILLKSRGLRNGEVLGNRFQKNIDPATGAAYMRCFSKEAAEEETCERL</sequence>
<dbReference type="Proteomes" id="UP000186594">
    <property type="component" value="Unassembled WGS sequence"/>
</dbReference>
<evidence type="ECO:0000259" key="1">
    <source>
        <dbReference type="Pfam" id="PF14701"/>
    </source>
</evidence>
<feature type="domain" description="Glycogen debranching enzyme glucanotransferase" evidence="1">
    <location>
        <begin position="1"/>
        <end position="219"/>
    </location>
</feature>
<gene>
    <name evidence="2" type="ORF">NEOLI_005048</name>
</gene>
<dbReference type="EMBL" id="LXFE01002830">
    <property type="protein sequence ID" value="OLL22762.1"/>
    <property type="molecule type" value="Genomic_DNA"/>
</dbReference>
<protein>
    <submittedName>
        <fullName evidence="2">Glycogen debranching enzyme</fullName>
    </submittedName>
</protein>
<reference evidence="2 3" key="1">
    <citation type="submission" date="2016-04" db="EMBL/GenBank/DDBJ databases">
        <title>Evolutionary innovation and constraint leading to complex multicellularity in the Ascomycota.</title>
        <authorList>
            <person name="Cisse O."/>
            <person name="Nguyen A."/>
            <person name="Hewitt D.A."/>
            <person name="Jedd G."/>
            <person name="Stajich J.E."/>
        </authorList>
    </citation>
    <scope>NUCLEOTIDE SEQUENCE [LARGE SCALE GENOMIC DNA]</scope>
    <source>
        <strain evidence="2 3">DAH-3</strain>
    </source>
</reference>
<dbReference type="GO" id="GO:0004134">
    <property type="term" value="F:4-alpha-glucanotransferase activity"/>
    <property type="evidence" value="ECO:0007669"/>
    <property type="project" value="InterPro"/>
</dbReference>
<dbReference type="InterPro" id="IPR017853">
    <property type="entry name" value="GH"/>
</dbReference>
<proteinExistence type="predicted"/>
<dbReference type="Gene3D" id="3.20.20.80">
    <property type="entry name" value="Glycosidases"/>
    <property type="match status" value="1"/>
</dbReference>
<dbReference type="InterPro" id="IPR010401">
    <property type="entry name" value="AGL/Gdb1"/>
</dbReference>
<accession>A0A1U7LJN6</accession>
<dbReference type="Pfam" id="PF14701">
    <property type="entry name" value="hDGE_amylase"/>
    <property type="match status" value="1"/>
</dbReference>
<dbReference type="OrthoDB" id="10248904at2759"/>
<keyword evidence="3" id="KW-1185">Reference proteome</keyword>
<dbReference type="InterPro" id="IPR032792">
    <property type="entry name" value="AGL_glucanoTrfase"/>
</dbReference>
<dbReference type="PANTHER" id="PTHR10569">
    <property type="entry name" value="GLYCOGEN DEBRANCHING ENZYME"/>
    <property type="match status" value="1"/>
</dbReference>
<dbReference type="GO" id="GO:0004135">
    <property type="term" value="F:amylo-alpha-1,6-glucosidase activity"/>
    <property type="evidence" value="ECO:0007669"/>
    <property type="project" value="InterPro"/>
</dbReference>
<dbReference type="PANTHER" id="PTHR10569:SF2">
    <property type="entry name" value="GLYCOGEN DEBRANCHING ENZYME"/>
    <property type="match status" value="1"/>
</dbReference>
<evidence type="ECO:0000313" key="2">
    <source>
        <dbReference type="EMBL" id="OLL22762.1"/>
    </source>
</evidence>
<dbReference type="STRING" id="1198029.A0A1U7LJN6"/>
<dbReference type="AlphaFoldDB" id="A0A1U7LJN6"/>
<comment type="caution">
    <text evidence="2">The sequence shown here is derived from an EMBL/GenBank/DDBJ whole genome shotgun (WGS) entry which is preliminary data.</text>
</comment>